<sequence>MRTIMYIVNTSFMVEPPVHERWYDLFVHQVIPFLREAGFGENEEHPRRIIFSRVLTNSGDPHYTYSLQVEVPDTAEYQRFMQEVMGEYQTIALSLFGEQVVHFTSLLKTIDLS</sequence>
<dbReference type="InterPro" id="IPR025563">
    <property type="entry name" value="DUF4286"/>
</dbReference>
<gene>
    <name evidence="1" type="ORF">H9888_00980</name>
</gene>
<protein>
    <submittedName>
        <fullName evidence="1">DUF4286 family protein</fullName>
    </submittedName>
</protein>
<comment type="caution">
    <text evidence="1">The sequence shown here is derived from an EMBL/GenBank/DDBJ whole genome shotgun (WGS) entry which is preliminary data.</text>
</comment>
<reference evidence="1" key="1">
    <citation type="journal article" date="2021" name="PeerJ">
        <title>Extensive microbial diversity within the chicken gut microbiome revealed by metagenomics and culture.</title>
        <authorList>
            <person name="Gilroy R."/>
            <person name="Ravi A."/>
            <person name="Getino M."/>
            <person name="Pursley I."/>
            <person name="Horton D.L."/>
            <person name="Alikhan N.F."/>
            <person name="Baker D."/>
            <person name="Gharbi K."/>
            <person name="Hall N."/>
            <person name="Watson M."/>
            <person name="Adriaenssens E.M."/>
            <person name="Foster-Nyarko E."/>
            <person name="Jarju S."/>
            <person name="Secka A."/>
            <person name="Antonio M."/>
            <person name="Oren A."/>
            <person name="Chaudhuri R.R."/>
            <person name="La Ragione R."/>
            <person name="Hildebrand F."/>
            <person name="Pallen M.J."/>
        </authorList>
    </citation>
    <scope>NUCLEOTIDE SEQUENCE</scope>
    <source>
        <strain evidence="1">ChiBcec15-1070</strain>
    </source>
</reference>
<dbReference type="Pfam" id="PF14114">
    <property type="entry name" value="DUF4286"/>
    <property type="match status" value="1"/>
</dbReference>
<accession>A0A9D1TX70</accession>
<name>A0A9D1TX70_9BACT</name>
<dbReference type="AlphaFoldDB" id="A0A9D1TX70"/>
<dbReference type="Proteomes" id="UP000823926">
    <property type="component" value="Unassembled WGS sequence"/>
</dbReference>
<organism evidence="1 2">
    <name type="scientific">Candidatus Rikenella faecigallinarum</name>
    <dbReference type="NCBI Taxonomy" id="2838745"/>
    <lineage>
        <taxon>Bacteria</taxon>
        <taxon>Pseudomonadati</taxon>
        <taxon>Bacteroidota</taxon>
        <taxon>Bacteroidia</taxon>
        <taxon>Bacteroidales</taxon>
        <taxon>Rikenellaceae</taxon>
        <taxon>Rikenella</taxon>
    </lineage>
</organism>
<dbReference type="EMBL" id="DXHL01000006">
    <property type="protein sequence ID" value="HIW10051.1"/>
    <property type="molecule type" value="Genomic_DNA"/>
</dbReference>
<reference evidence="1" key="2">
    <citation type="submission" date="2021-04" db="EMBL/GenBank/DDBJ databases">
        <authorList>
            <person name="Gilroy R."/>
        </authorList>
    </citation>
    <scope>NUCLEOTIDE SEQUENCE</scope>
    <source>
        <strain evidence="1">ChiBcec15-1070</strain>
    </source>
</reference>
<evidence type="ECO:0000313" key="2">
    <source>
        <dbReference type="Proteomes" id="UP000823926"/>
    </source>
</evidence>
<proteinExistence type="predicted"/>
<evidence type="ECO:0000313" key="1">
    <source>
        <dbReference type="EMBL" id="HIW10051.1"/>
    </source>
</evidence>